<evidence type="ECO:0000313" key="6">
    <source>
        <dbReference type="EMBL" id="BDD08457.1"/>
    </source>
</evidence>
<feature type="signal peptide" evidence="4">
    <location>
        <begin position="1"/>
        <end position="22"/>
    </location>
</feature>
<accession>A0AAU9CKK6</accession>
<dbReference type="SUPFAM" id="SSF48208">
    <property type="entry name" value="Six-hairpin glycosidases"/>
    <property type="match status" value="1"/>
</dbReference>
<dbReference type="Gene3D" id="1.50.10.10">
    <property type="match status" value="1"/>
</dbReference>
<comment type="similarity">
    <text evidence="1">Belongs to the glycosyl hydrolase 63 family.</text>
</comment>
<dbReference type="AlphaFoldDB" id="A0AAU9CKK6"/>
<keyword evidence="2" id="KW-0378">Hydrolase</keyword>
<dbReference type="InterPro" id="IPR054491">
    <property type="entry name" value="MGH1-like_GH"/>
</dbReference>
<evidence type="ECO:0000259" key="5">
    <source>
        <dbReference type="Pfam" id="PF22422"/>
    </source>
</evidence>
<feature type="chain" id="PRO_5044009444" description="Mannosylglycerate hydrolase MGH1-like glycoside hydrolase domain-containing protein" evidence="4">
    <location>
        <begin position="23"/>
        <end position="918"/>
    </location>
</feature>
<dbReference type="PANTHER" id="PTHR10412:SF11">
    <property type="entry name" value="MANNOSYL-OLIGOSACCHARIDE GLUCOSIDASE"/>
    <property type="match status" value="1"/>
</dbReference>
<dbReference type="Proteomes" id="UP001348817">
    <property type="component" value="Chromosome"/>
</dbReference>
<dbReference type="RefSeq" id="WP_338393719.1">
    <property type="nucleotide sequence ID" value="NZ_AP025314.1"/>
</dbReference>
<keyword evidence="3" id="KW-0326">Glycosidase</keyword>
<dbReference type="Pfam" id="PF22422">
    <property type="entry name" value="MGH1-like_GH"/>
    <property type="match status" value="1"/>
</dbReference>
<dbReference type="GO" id="GO:0004573">
    <property type="term" value="F:Glc3Man9GlcNAc2 oligosaccharide glucosidase activity"/>
    <property type="evidence" value="ECO:0007669"/>
    <property type="project" value="InterPro"/>
</dbReference>
<protein>
    <recommendedName>
        <fullName evidence="5">Mannosylglycerate hydrolase MGH1-like glycoside hydrolase domain-containing protein</fullName>
    </recommendedName>
</protein>
<evidence type="ECO:0000256" key="1">
    <source>
        <dbReference type="ARBA" id="ARBA00010833"/>
    </source>
</evidence>
<keyword evidence="7" id="KW-1185">Reference proteome</keyword>
<evidence type="ECO:0000256" key="3">
    <source>
        <dbReference type="ARBA" id="ARBA00023295"/>
    </source>
</evidence>
<keyword evidence="4" id="KW-0732">Signal</keyword>
<proteinExistence type="inferred from homology"/>
<dbReference type="InterPro" id="IPR004888">
    <property type="entry name" value="Glycoside_hydrolase_63"/>
</dbReference>
<dbReference type="KEGG" id="fax:FUAX_08890"/>
<name>A0AAU9CKK6_9BACT</name>
<dbReference type="Gene3D" id="2.60.120.260">
    <property type="entry name" value="Galactose-binding domain-like"/>
    <property type="match status" value="1"/>
</dbReference>
<evidence type="ECO:0000313" key="7">
    <source>
        <dbReference type="Proteomes" id="UP001348817"/>
    </source>
</evidence>
<dbReference type="InterPro" id="IPR008928">
    <property type="entry name" value="6-hairpin_glycosidase_sf"/>
</dbReference>
<organism evidence="6 7">
    <name type="scientific">Fulvitalea axinellae</name>
    <dbReference type="NCBI Taxonomy" id="1182444"/>
    <lineage>
        <taxon>Bacteria</taxon>
        <taxon>Pseudomonadati</taxon>
        <taxon>Bacteroidota</taxon>
        <taxon>Cytophagia</taxon>
        <taxon>Cytophagales</taxon>
        <taxon>Persicobacteraceae</taxon>
        <taxon>Fulvitalea</taxon>
    </lineage>
</organism>
<evidence type="ECO:0000256" key="4">
    <source>
        <dbReference type="SAM" id="SignalP"/>
    </source>
</evidence>
<reference evidence="6 7" key="1">
    <citation type="submission" date="2021-12" db="EMBL/GenBank/DDBJ databases">
        <title>Genome sequencing of bacteria with rrn-lacking chromosome and rrn-plasmid.</title>
        <authorList>
            <person name="Anda M."/>
            <person name="Iwasaki W."/>
        </authorList>
    </citation>
    <scope>NUCLEOTIDE SEQUENCE [LARGE SCALE GENOMIC DNA]</scope>
    <source>
        <strain evidence="6 7">DSM 100852</strain>
    </source>
</reference>
<dbReference type="InterPro" id="IPR012341">
    <property type="entry name" value="6hp_glycosidase-like_sf"/>
</dbReference>
<dbReference type="PANTHER" id="PTHR10412">
    <property type="entry name" value="MANNOSYL-OLIGOSACCHARIDE GLUCOSIDASE"/>
    <property type="match status" value="1"/>
</dbReference>
<dbReference type="GO" id="GO:0006487">
    <property type="term" value="P:protein N-linked glycosylation"/>
    <property type="evidence" value="ECO:0007669"/>
    <property type="project" value="TreeGrafter"/>
</dbReference>
<dbReference type="GO" id="GO:0009311">
    <property type="term" value="P:oligosaccharide metabolic process"/>
    <property type="evidence" value="ECO:0007669"/>
    <property type="project" value="InterPro"/>
</dbReference>
<evidence type="ECO:0000256" key="2">
    <source>
        <dbReference type="ARBA" id="ARBA00022801"/>
    </source>
</evidence>
<dbReference type="EMBL" id="AP025314">
    <property type="protein sequence ID" value="BDD08457.1"/>
    <property type="molecule type" value="Genomic_DNA"/>
</dbReference>
<sequence length="918" mass="104884">MIDKRFLTVLAALIFITAPGSAQQIDKRVLETNYDLDLPDWGPYNRAYNGISHVADPERGSRFELSVAPGFYRRKVIIPTVRYEAGFHPWEASPGLEYFSYRYELEWKDQVYCDVAFVQMDKNSRYIRSEFVNNTDAQQTVTLELFADMVFGKKGFRANTHGLWTEAEAYDAIRMERDHPKRHLQTDNWKPGVKRDDKATNGEVVKGIGEKTDDWLEYKVEIDRDISDARIALRYKTEKGNGAKINVSGMAKATFALPATEQYAMAETNIGDVKAGTYRIRLNPTEGVAVLDGFAVLAKGQTAEFERYKQKEEPNRIESKTPNSFILKYEGADQYYGLVWDYDFYKVRNFKGQYLDQMIRNSSHNHVSTTLWGANSDKDNFQEVFMRPIEMAKESKRVVRSYVVNGTLEEVQAKLKKYGNDMKLGERNYTEHKAKVADFREFNPSGDKYRFSQSRMAATSLTNVVYPIASYGQQVKHYVPGKWWQSLYTWDAGFASLGLLEVDPSRGLDLLFTYLTAPENENAFTHHGTPLPIQFYSFLEIWNRTQDKEMLRVAYPRLKRYHDFLTGKAEGSDTDKFESGMLRTFSYFYNSGGWDDYSPQAYMHGKKLSGTTAPVVNTAHAIRTAKILSSMANELGLRRDAREYTQDVKRLSEGLQKYSWDKESGYFGYVTHDKNGKPTGILRNSNGENMNKGMGGAYPIFAGEYTDAQKERLMEHIRNPKELWTPIGFTAVDQSASYYSKEGYWNGSVWFPHQWTFWKSLLDMGETEMAMKVATTALNLWQREVDESYNCFEHFLVNTGRGAGWHQFGALSSPVLSWYGSLYRPGTLTMGMDGFVKEKNLNADKTELSCSLDFGRFVKKGKKATMLACMKQGPGYEVQLKGAELVSYKEILPGLLAIEFKHKGQTVKLGVKPAKTSL</sequence>
<feature type="domain" description="Mannosylglycerate hydrolase MGH1-like glycoside hydrolase" evidence="5">
    <location>
        <begin position="489"/>
        <end position="808"/>
    </location>
</feature>
<gene>
    <name evidence="6" type="ORF">FUAX_08890</name>
</gene>